<comment type="caution">
    <text evidence="2">The sequence shown here is derived from an EMBL/GenBank/DDBJ whole genome shotgun (WGS) entry which is preliminary data.</text>
</comment>
<evidence type="ECO:0000313" key="3">
    <source>
        <dbReference type="Proteomes" id="UP000777438"/>
    </source>
</evidence>
<protein>
    <submittedName>
        <fullName evidence="2">Uncharacterized protein</fullName>
    </submittedName>
</protein>
<feature type="compositionally biased region" description="Polar residues" evidence="1">
    <location>
        <begin position="1"/>
        <end position="19"/>
    </location>
</feature>
<gene>
    <name evidence="2" type="ORF">B0T10DRAFT_25666</name>
</gene>
<dbReference type="EMBL" id="JAGPYM010000001">
    <property type="protein sequence ID" value="KAH6900354.1"/>
    <property type="molecule type" value="Genomic_DNA"/>
</dbReference>
<dbReference type="OrthoDB" id="3492129at2759"/>
<feature type="region of interest" description="Disordered" evidence="1">
    <location>
        <begin position="278"/>
        <end position="317"/>
    </location>
</feature>
<reference evidence="2 3" key="1">
    <citation type="journal article" date="2021" name="Nat. Commun.">
        <title>Genetic determinants of endophytism in the Arabidopsis root mycobiome.</title>
        <authorList>
            <person name="Mesny F."/>
            <person name="Miyauchi S."/>
            <person name="Thiergart T."/>
            <person name="Pickel B."/>
            <person name="Atanasova L."/>
            <person name="Karlsson M."/>
            <person name="Huettel B."/>
            <person name="Barry K.W."/>
            <person name="Haridas S."/>
            <person name="Chen C."/>
            <person name="Bauer D."/>
            <person name="Andreopoulos W."/>
            <person name="Pangilinan J."/>
            <person name="LaButti K."/>
            <person name="Riley R."/>
            <person name="Lipzen A."/>
            <person name="Clum A."/>
            <person name="Drula E."/>
            <person name="Henrissat B."/>
            <person name="Kohler A."/>
            <person name="Grigoriev I.V."/>
            <person name="Martin F.M."/>
            <person name="Hacquard S."/>
        </authorList>
    </citation>
    <scope>NUCLEOTIDE SEQUENCE [LARGE SCALE GENOMIC DNA]</scope>
    <source>
        <strain evidence="2 3">MPI-CAGE-CH-0241</strain>
    </source>
</reference>
<organism evidence="2 3">
    <name type="scientific">Thelonectria olida</name>
    <dbReference type="NCBI Taxonomy" id="1576542"/>
    <lineage>
        <taxon>Eukaryota</taxon>
        <taxon>Fungi</taxon>
        <taxon>Dikarya</taxon>
        <taxon>Ascomycota</taxon>
        <taxon>Pezizomycotina</taxon>
        <taxon>Sordariomycetes</taxon>
        <taxon>Hypocreomycetidae</taxon>
        <taxon>Hypocreales</taxon>
        <taxon>Nectriaceae</taxon>
        <taxon>Thelonectria</taxon>
    </lineage>
</organism>
<accession>A0A9P8WHX9</accession>
<keyword evidence="3" id="KW-1185">Reference proteome</keyword>
<evidence type="ECO:0000256" key="1">
    <source>
        <dbReference type="SAM" id="MobiDB-lite"/>
    </source>
</evidence>
<dbReference type="Proteomes" id="UP000777438">
    <property type="component" value="Unassembled WGS sequence"/>
</dbReference>
<dbReference type="AlphaFoldDB" id="A0A9P8WHX9"/>
<feature type="compositionally biased region" description="Polar residues" evidence="1">
    <location>
        <begin position="278"/>
        <end position="290"/>
    </location>
</feature>
<name>A0A9P8WHX9_9HYPO</name>
<feature type="region of interest" description="Disordered" evidence="1">
    <location>
        <begin position="43"/>
        <end position="91"/>
    </location>
</feature>
<sequence length="396" mass="44309">MATASSRETRLRSSIQPIRTTGPGHGSQAAHARMAFKSPAWLATPYSPMSRPPLMYPDSEDERMREHDKAAVDRLEPRSRNSPSPELPPRTLALKPMSEFALASPLAYAHQHPPLSAPLLPLPGYHRPTMAEETRSMLLHDVKQEMLAPLPHALGRRGSAPSGVIRARNVQLQRQREHLRRRGLIGPYRSREPDLLIIPVELKRLSIIATHSGDSEMPSPHPVDGRLTTRVVIHSRNRKSLVLTRTFDLNELRATITEHVQTPGLPSSRRASMTSLHVPTPITGTRTRSPLPSAPMRESHSSAGPPVSDAHRSPRFENRGHRPRFAVVAMHLEYARKYLPVLAAIILSELVRPGDTLELPLPHPRHWEETVAYIYTGRVEITEPIRQNITYLGGRA</sequence>
<feature type="region of interest" description="Disordered" evidence="1">
    <location>
        <begin position="1"/>
        <end position="31"/>
    </location>
</feature>
<evidence type="ECO:0000313" key="2">
    <source>
        <dbReference type="EMBL" id="KAH6900354.1"/>
    </source>
</evidence>
<proteinExistence type="predicted"/>
<feature type="compositionally biased region" description="Basic and acidic residues" evidence="1">
    <location>
        <begin position="62"/>
        <end position="79"/>
    </location>
</feature>